<name>A0A2K3NCC5_TRIPR</name>
<comment type="caution">
    <text evidence="2">The sequence shown here is derived from an EMBL/GenBank/DDBJ whole genome shotgun (WGS) entry which is preliminary data.</text>
</comment>
<protein>
    <submittedName>
        <fullName evidence="2">Nicastrin</fullName>
    </submittedName>
</protein>
<evidence type="ECO:0000313" key="3">
    <source>
        <dbReference type="Proteomes" id="UP000236291"/>
    </source>
</evidence>
<dbReference type="InterPro" id="IPR008710">
    <property type="entry name" value="Nicastrin"/>
</dbReference>
<sequence length="113" mass="12866">MPPQMDFILESVPFLRFMLQFWNLVKYVPAYSTRLKFDSGVWSVLPPNSSDKMGVVDPVWTESNWNTIGIRVYTVQIAAYDRVVLFGGIALTILAYLAITVTRTFVAKATKRD</sequence>
<reference evidence="2 3" key="2">
    <citation type="journal article" date="2017" name="Front. Plant Sci.">
        <title>Gene Classification and Mining of Molecular Markers Useful in Red Clover (Trifolium pratense) Breeding.</title>
        <authorList>
            <person name="Istvanek J."/>
            <person name="Dluhosova J."/>
            <person name="Dluhos P."/>
            <person name="Patkova L."/>
            <person name="Nedelnik J."/>
            <person name="Repkova J."/>
        </authorList>
    </citation>
    <scope>NUCLEOTIDE SEQUENCE [LARGE SCALE GENOMIC DNA]</scope>
    <source>
        <strain evidence="3">cv. Tatra</strain>
        <tissue evidence="2">Young leaves</tissue>
    </source>
</reference>
<dbReference type="PANTHER" id="PTHR21092">
    <property type="entry name" value="NICASTRIN"/>
    <property type="match status" value="1"/>
</dbReference>
<feature type="transmembrane region" description="Helical" evidence="1">
    <location>
        <begin position="83"/>
        <end position="106"/>
    </location>
</feature>
<accession>A0A2K3NCC5</accession>
<dbReference type="Proteomes" id="UP000236291">
    <property type="component" value="Unassembled WGS sequence"/>
</dbReference>
<dbReference type="STRING" id="57577.A0A2K3NCC5"/>
<reference evidence="2 3" key="1">
    <citation type="journal article" date="2014" name="Am. J. Bot.">
        <title>Genome assembly and annotation for red clover (Trifolium pratense; Fabaceae).</title>
        <authorList>
            <person name="Istvanek J."/>
            <person name="Jaros M."/>
            <person name="Krenek A."/>
            <person name="Repkova J."/>
        </authorList>
    </citation>
    <scope>NUCLEOTIDE SEQUENCE [LARGE SCALE GENOMIC DNA]</scope>
    <source>
        <strain evidence="3">cv. Tatra</strain>
        <tissue evidence="2">Young leaves</tissue>
    </source>
</reference>
<evidence type="ECO:0000313" key="2">
    <source>
        <dbReference type="EMBL" id="PNY00686.1"/>
    </source>
</evidence>
<keyword evidence="1" id="KW-0812">Transmembrane</keyword>
<organism evidence="2 3">
    <name type="scientific">Trifolium pratense</name>
    <name type="common">Red clover</name>
    <dbReference type="NCBI Taxonomy" id="57577"/>
    <lineage>
        <taxon>Eukaryota</taxon>
        <taxon>Viridiplantae</taxon>
        <taxon>Streptophyta</taxon>
        <taxon>Embryophyta</taxon>
        <taxon>Tracheophyta</taxon>
        <taxon>Spermatophyta</taxon>
        <taxon>Magnoliopsida</taxon>
        <taxon>eudicotyledons</taxon>
        <taxon>Gunneridae</taxon>
        <taxon>Pentapetalae</taxon>
        <taxon>rosids</taxon>
        <taxon>fabids</taxon>
        <taxon>Fabales</taxon>
        <taxon>Fabaceae</taxon>
        <taxon>Papilionoideae</taxon>
        <taxon>50 kb inversion clade</taxon>
        <taxon>NPAAA clade</taxon>
        <taxon>Hologalegina</taxon>
        <taxon>IRL clade</taxon>
        <taxon>Trifolieae</taxon>
        <taxon>Trifolium</taxon>
    </lineage>
</organism>
<dbReference type="GO" id="GO:0016485">
    <property type="term" value="P:protein processing"/>
    <property type="evidence" value="ECO:0007669"/>
    <property type="project" value="InterPro"/>
</dbReference>
<dbReference type="AlphaFoldDB" id="A0A2K3NCC5"/>
<proteinExistence type="predicted"/>
<evidence type="ECO:0000256" key="1">
    <source>
        <dbReference type="SAM" id="Phobius"/>
    </source>
</evidence>
<dbReference type="PANTHER" id="PTHR21092:SF0">
    <property type="entry name" value="NICASTRIN"/>
    <property type="match status" value="1"/>
</dbReference>
<keyword evidence="1" id="KW-1133">Transmembrane helix</keyword>
<dbReference type="GO" id="GO:0005886">
    <property type="term" value="C:plasma membrane"/>
    <property type="evidence" value="ECO:0007669"/>
    <property type="project" value="TreeGrafter"/>
</dbReference>
<dbReference type="ExpressionAtlas" id="A0A2K3NCC5">
    <property type="expression patterns" value="baseline"/>
</dbReference>
<dbReference type="EMBL" id="ASHM01019212">
    <property type="protein sequence ID" value="PNY00686.1"/>
    <property type="molecule type" value="Genomic_DNA"/>
</dbReference>
<gene>
    <name evidence="2" type="primary">nicastrin</name>
    <name evidence="2" type="ORF">L195_g023971</name>
</gene>
<keyword evidence="1" id="KW-0472">Membrane</keyword>